<dbReference type="RefSeq" id="WP_344763491.1">
    <property type="nucleotide sequence ID" value="NZ_BAAAZE010000008.1"/>
</dbReference>
<keyword evidence="5" id="KW-1185">Reference proteome</keyword>
<evidence type="ECO:0000313" key="5">
    <source>
        <dbReference type="Proteomes" id="UP001501353"/>
    </source>
</evidence>
<feature type="chain" id="PRO_5046028120" description="PEP-CTERM protein-sorting domain-containing protein" evidence="1">
    <location>
        <begin position="22"/>
        <end position="216"/>
    </location>
</feature>
<organism evidence="4 5">
    <name type="scientific">Actimicrobium antarcticum</name>
    <dbReference type="NCBI Taxonomy" id="1051899"/>
    <lineage>
        <taxon>Bacteria</taxon>
        <taxon>Pseudomonadati</taxon>
        <taxon>Pseudomonadota</taxon>
        <taxon>Betaproteobacteria</taxon>
        <taxon>Burkholderiales</taxon>
        <taxon>Oxalobacteraceae</taxon>
        <taxon>Actimicrobium</taxon>
    </lineage>
</organism>
<evidence type="ECO:0008006" key="6">
    <source>
        <dbReference type="Google" id="ProtNLM"/>
    </source>
</evidence>
<feature type="signal peptide" evidence="1">
    <location>
        <begin position="1"/>
        <end position="21"/>
    </location>
</feature>
<proteinExistence type="predicted"/>
<sequence>MKIQILIAGVALAVASMASQAATNIVTNGSFEAQQISSAWTSLASISGWTSTDSFEIQRGSNFGGQSNFNTAIDGQQYLELNGRQLTTVSQNLSTTTGGLYQLNFLYSGRPDQITSQNSSMDVLWNGTSIGSVSAAGNSGWKTFSFSNLAAGVGGATLLSFQSTGPTGQPSYGSYLDGVSVSAVPEPGISAMMVLGLGMIAFAGSRRNKQTKFDAA</sequence>
<keyword evidence="1" id="KW-0732">Signal</keyword>
<evidence type="ECO:0000256" key="1">
    <source>
        <dbReference type="SAM" id="SignalP"/>
    </source>
</evidence>
<feature type="domain" description="DUF642" evidence="2">
    <location>
        <begin position="25"/>
        <end position="181"/>
    </location>
</feature>
<dbReference type="Pfam" id="PF07589">
    <property type="entry name" value="PEP-CTERM"/>
    <property type="match status" value="1"/>
</dbReference>
<dbReference type="Proteomes" id="UP001501353">
    <property type="component" value="Unassembled WGS sequence"/>
</dbReference>
<dbReference type="InterPro" id="IPR013424">
    <property type="entry name" value="Ice-binding_C"/>
</dbReference>
<evidence type="ECO:0000313" key="4">
    <source>
        <dbReference type="EMBL" id="GAA4025057.1"/>
    </source>
</evidence>
<dbReference type="InterPro" id="IPR006946">
    <property type="entry name" value="DGR2-like_dom"/>
</dbReference>
<comment type="caution">
    <text evidence="4">The sequence shown here is derived from an EMBL/GenBank/DDBJ whole genome shotgun (WGS) entry which is preliminary data.</text>
</comment>
<dbReference type="Gene3D" id="2.60.120.260">
    <property type="entry name" value="Galactose-binding domain-like"/>
    <property type="match status" value="1"/>
</dbReference>
<name>A0ABP7TG29_9BURK</name>
<evidence type="ECO:0000259" key="2">
    <source>
        <dbReference type="Pfam" id="PF04862"/>
    </source>
</evidence>
<dbReference type="Pfam" id="PF04862">
    <property type="entry name" value="DUF642"/>
    <property type="match status" value="1"/>
</dbReference>
<protein>
    <recommendedName>
        <fullName evidence="6">PEP-CTERM protein-sorting domain-containing protein</fullName>
    </recommendedName>
</protein>
<dbReference type="EMBL" id="BAAAZE010000008">
    <property type="protein sequence ID" value="GAA4025057.1"/>
    <property type="molecule type" value="Genomic_DNA"/>
</dbReference>
<accession>A0ABP7TG29</accession>
<reference evidence="5" key="1">
    <citation type="journal article" date="2019" name="Int. J. Syst. Evol. Microbiol.">
        <title>The Global Catalogue of Microorganisms (GCM) 10K type strain sequencing project: providing services to taxonomists for standard genome sequencing and annotation.</title>
        <authorList>
            <consortium name="The Broad Institute Genomics Platform"/>
            <consortium name="The Broad Institute Genome Sequencing Center for Infectious Disease"/>
            <person name="Wu L."/>
            <person name="Ma J."/>
        </authorList>
    </citation>
    <scope>NUCLEOTIDE SEQUENCE [LARGE SCALE GENOMIC DNA]</scope>
    <source>
        <strain evidence="5">JCM 16673</strain>
    </source>
</reference>
<feature type="domain" description="Ice-binding protein C-terminal" evidence="3">
    <location>
        <begin position="183"/>
        <end position="207"/>
    </location>
</feature>
<gene>
    <name evidence="4" type="ORF">GCM10022212_23400</name>
</gene>
<evidence type="ECO:0000259" key="3">
    <source>
        <dbReference type="Pfam" id="PF07589"/>
    </source>
</evidence>
<dbReference type="NCBIfam" id="TIGR02595">
    <property type="entry name" value="PEP_CTERM"/>
    <property type="match status" value="1"/>
</dbReference>